<dbReference type="Gene3D" id="1.25.40.10">
    <property type="entry name" value="Tetratricopeptide repeat domain"/>
    <property type="match status" value="1"/>
</dbReference>
<keyword evidence="2" id="KW-0472">Membrane</keyword>
<feature type="region of interest" description="Disordered" evidence="1">
    <location>
        <begin position="1"/>
        <end position="31"/>
    </location>
</feature>
<dbReference type="Proteomes" id="UP001434883">
    <property type="component" value="Unassembled WGS sequence"/>
</dbReference>
<keyword evidence="2" id="KW-1133">Transmembrane helix</keyword>
<reference evidence="3 4" key="1">
    <citation type="submission" date="2021-06" db="EMBL/GenBank/DDBJ databases">
        <authorList>
            <person name="Palmer J.M."/>
        </authorList>
    </citation>
    <scope>NUCLEOTIDE SEQUENCE [LARGE SCALE GENOMIC DNA]</scope>
    <source>
        <strain evidence="3 4">XC_2019</strain>
        <tissue evidence="3">Muscle</tissue>
    </source>
</reference>
<gene>
    <name evidence="3" type="ORF">XENOCAPTIV_013806</name>
</gene>
<evidence type="ECO:0000313" key="4">
    <source>
        <dbReference type="Proteomes" id="UP001434883"/>
    </source>
</evidence>
<dbReference type="SUPFAM" id="SSF48452">
    <property type="entry name" value="TPR-like"/>
    <property type="match status" value="1"/>
</dbReference>
<evidence type="ECO:0000256" key="1">
    <source>
        <dbReference type="SAM" id="MobiDB-lite"/>
    </source>
</evidence>
<feature type="transmembrane region" description="Helical" evidence="2">
    <location>
        <begin position="111"/>
        <end position="135"/>
    </location>
</feature>
<dbReference type="InterPro" id="IPR011990">
    <property type="entry name" value="TPR-like_helical_dom_sf"/>
</dbReference>
<keyword evidence="2" id="KW-0812">Transmembrane</keyword>
<proteinExistence type="predicted"/>
<evidence type="ECO:0000313" key="3">
    <source>
        <dbReference type="EMBL" id="MEQ2219184.1"/>
    </source>
</evidence>
<organism evidence="3 4">
    <name type="scientific">Xenoophorus captivus</name>
    <dbReference type="NCBI Taxonomy" id="1517983"/>
    <lineage>
        <taxon>Eukaryota</taxon>
        <taxon>Metazoa</taxon>
        <taxon>Chordata</taxon>
        <taxon>Craniata</taxon>
        <taxon>Vertebrata</taxon>
        <taxon>Euteleostomi</taxon>
        <taxon>Actinopterygii</taxon>
        <taxon>Neopterygii</taxon>
        <taxon>Teleostei</taxon>
        <taxon>Neoteleostei</taxon>
        <taxon>Acanthomorphata</taxon>
        <taxon>Ovalentaria</taxon>
        <taxon>Atherinomorphae</taxon>
        <taxon>Cyprinodontiformes</taxon>
        <taxon>Goodeidae</taxon>
        <taxon>Xenoophorus</taxon>
    </lineage>
</organism>
<evidence type="ECO:0000256" key="2">
    <source>
        <dbReference type="SAM" id="Phobius"/>
    </source>
</evidence>
<accession>A0ABV0SF51</accession>
<sequence length="149" mass="16965">MGGQAKGKKKSKTKRKDNRQNRDGGFVDLSPQERMKVRMHEKAKKKTAEKYSVQQLLEKTQEYMDTFDFEMAGLFCQRALDVDSNNLQALDMLGHICSELGDMQKAKSISFVTLFSLCIYIYSLVTKAMCSMFIFCPEVGTVWGSFTNS</sequence>
<name>A0ABV0SF51_9TELE</name>
<dbReference type="EMBL" id="JAHRIN010078492">
    <property type="protein sequence ID" value="MEQ2219184.1"/>
    <property type="molecule type" value="Genomic_DNA"/>
</dbReference>
<protein>
    <submittedName>
        <fullName evidence="3">Uncharacterized protein</fullName>
    </submittedName>
</protein>
<keyword evidence="4" id="KW-1185">Reference proteome</keyword>
<comment type="caution">
    <text evidence="3">The sequence shown here is derived from an EMBL/GenBank/DDBJ whole genome shotgun (WGS) entry which is preliminary data.</text>
</comment>
<feature type="compositionally biased region" description="Basic residues" evidence="1">
    <location>
        <begin position="1"/>
        <end position="17"/>
    </location>
</feature>